<dbReference type="EMBL" id="JAHESC010000028">
    <property type="protein sequence ID" value="MBT1688573.1"/>
    <property type="molecule type" value="Genomic_DNA"/>
</dbReference>
<dbReference type="Proteomes" id="UP001319180">
    <property type="component" value="Unassembled WGS sequence"/>
</dbReference>
<dbReference type="AlphaFoldDB" id="A0AAP2DAV3"/>
<accession>A0AAP2DAV3</accession>
<keyword evidence="2" id="KW-1185">Reference proteome</keyword>
<evidence type="ECO:0000313" key="2">
    <source>
        <dbReference type="Proteomes" id="UP001319180"/>
    </source>
</evidence>
<proteinExistence type="predicted"/>
<reference evidence="1 2" key="1">
    <citation type="submission" date="2021-05" db="EMBL/GenBank/DDBJ databases">
        <title>A Polyphasic approach of four new species of the genus Ohtaekwangia: Ohtaekwangia histidinii sp. nov., Ohtaekwangia cretensis sp. nov., Ohtaekwangia indiensis sp. nov., Ohtaekwangia reichenbachii sp. nov. from diverse environment.</title>
        <authorList>
            <person name="Octaviana S."/>
        </authorList>
    </citation>
    <scope>NUCLEOTIDE SEQUENCE [LARGE SCALE GENOMIC DNA]</scope>
    <source>
        <strain evidence="1 2">PWU37</strain>
    </source>
</reference>
<evidence type="ECO:0000313" key="1">
    <source>
        <dbReference type="EMBL" id="MBT1688573.1"/>
    </source>
</evidence>
<comment type="caution">
    <text evidence="1">The sequence shown here is derived from an EMBL/GenBank/DDBJ whole genome shotgun (WGS) entry which is preliminary data.</text>
</comment>
<sequence>MLQNRVDPLGRIIKTSARGAFMGNRGVIHNEQKEITHTFKHKAWITCVLEFKGRKRTVMTAGRWTELFFLDEATAFAAGHRPCFECRRDDAKNFKSCWIRGNPRYNFIMSTSINEIDAIIHGERITHEKKKVMHQRLSSDIPDGTFILMNGDPYLFNKGKLHRWTPFGYENGIAVPEASMLTVLTPDSIVNAFRAGYVPQIKGSELGDLS</sequence>
<name>A0AAP2DAV3_9BACT</name>
<organism evidence="1 2">
    <name type="scientific">Dawidia soli</name>
    <dbReference type="NCBI Taxonomy" id="2782352"/>
    <lineage>
        <taxon>Bacteria</taxon>
        <taxon>Pseudomonadati</taxon>
        <taxon>Bacteroidota</taxon>
        <taxon>Cytophagia</taxon>
        <taxon>Cytophagales</taxon>
        <taxon>Chryseotaleaceae</taxon>
        <taxon>Dawidia</taxon>
    </lineage>
</organism>
<dbReference type="RefSeq" id="WP_254091797.1">
    <property type="nucleotide sequence ID" value="NZ_JAHESC010000028.1"/>
</dbReference>
<protein>
    <submittedName>
        <fullName evidence="1">Uncharacterized protein</fullName>
    </submittedName>
</protein>
<gene>
    <name evidence="1" type="ORF">KK078_18530</name>
</gene>